<dbReference type="PANTHER" id="PTHR43611:SF3">
    <property type="entry name" value="FLAVIN MONONUCLEOTIDE HYDROLASE 1, CHLOROPLATIC"/>
    <property type="match status" value="1"/>
</dbReference>
<dbReference type="AlphaFoldDB" id="A0A7Y9Y1D7"/>
<dbReference type="Proteomes" id="UP000522081">
    <property type="component" value="Unassembled WGS sequence"/>
</dbReference>
<dbReference type="RefSeq" id="WP_179408745.1">
    <property type="nucleotide sequence ID" value="NZ_BMGF01000011.1"/>
</dbReference>
<dbReference type="SUPFAM" id="SSF56784">
    <property type="entry name" value="HAD-like"/>
    <property type="match status" value="1"/>
</dbReference>
<dbReference type="PRINTS" id="PR00413">
    <property type="entry name" value="HADHALOGNASE"/>
</dbReference>
<dbReference type="EMBL" id="JACBZF010000009">
    <property type="protein sequence ID" value="NYH96943.1"/>
    <property type="molecule type" value="Genomic_DNA"/>
</dbReference>
<dbReference type="InterPro" id="IPR023214">
    <property type="entry name" value="HAD_sf"/>
</dbReference>
<keyword evidence="1" id="KW-0378">Hydrolase</keyword>
<gene>
    <name evidence="1" type="ORF">FHS75_003296</name>
</gene>
<dbReference type="SFLD" id="SFLDS00003">
    <property type="entry name" value="Haloacid_Dehalogenase"/>
    <property type="match status" value="1"/>
</dbReference>
<proteinExistence type="predicted"/>
<keyword evidence="2" id="KW-1185">Reference proteome</keyword>
<dbReference type="Gene3D" id="3.40.50.1000">
    <property type="entry name" value="HAD superfamily/HAD-like"/>
    <property type="match status" value="1"/>
</dbReference>
<protein>
    <submittedName>
        <fullName evidence="1">2-haloacid dehalogenase</fullName>
        <ecNumber evidence="1">3.8.1.2</ecNumber>
    </submittedName>
</protein>
<dbReference type="InterPro" id="IPR006439">
    <property type="entry name" value="HAD-SF_hydro_IA"/>
</dbReference>
<organism evidence="1 2">
    <name type="scientific">Novosphingobium marinum</name>
    <dbReference type="NCBI Taxonomy" id="1514948"/>
    <lineage>
        <taxon>Bacteria</taxon>
        <taxon>Pseudomonadati</taxon>
        <taxon>Pseudomonadota</taxon>
        <taxon>Alphaproteobacteria</taxon>
        <taxon>Sphingomonadales</taxon>
        <taxon>Sphingomonadaceae</taxon>
        <taxon>Novosphingobium</taxon>
    </lineage>
</organism>
<dbReference type="InterPro" id="IPR036412">
    <property type="entry name" value="HAD-like_sf"/>
</dbReference>
<dbReference type="EC" id="3.8.1.2" evidence="1"/>
<dbReference type="GO" id="GO:0018784">
    <property type="term" value="F:(S)-2-haloacid dehalogenase activity"/>
    <property type="evidence" value="ECO:0007669"/>
    <property type="project" value="UniProtKB-EC"/>
</dbReference>
<sequence length="203" mass="23172">MSDIVEAVVFDVGRVLVQWDLRYLFGKLIPDAAELEWFLANVVTEEWHFEHDAGRQLHEMVAERKLQFPEHAHLIDAYATRFSETIPGRVPGTHELVERLAGKGVPLYAITNFAAPFWAEYHPTEPTFRHFGQIVVSGEERIAKPAAEIFRLAANRFGHEPRSMLFVDDNAANVEAARRLGWQVHHFRDAGLLEDDLGARHLI</sequence>
<evidence type="ECO:0000313" key="2">
    <source>
        <dbReference type="Proteomes" id="UP000522081"/>
    </source>
</evidence>
<dbReference type="Pfam" id="PF00702">
    <property type="entry name" value="Hydrolase"/>
    <property type="match status" value="1"/>
</dbReference>
<name>A0A7Y9Y1D7_9SPHN</name>
<dbReference type="NCBIfam" id="TIGR01549">
    <property type="entry name" value="HAD-SF-IA-v1"/>
    <property type="match status" value="1"/>
</dbReference>
<dbReference type="NCBIfam" id="TIGR01509">
    <property type="entry name" value="HAD-SF-IA-v3"/>
    <property type="match status" value="1"/>
</dbReference>
<dbReference type="PANTHER" id="PTHR43611">
    <property type="entry name" value="ALPHA-D-GLUCOSE 1-PHOSPHATE PHOSPHATASE"/>
    <property type="match status" value="1"/>
</dbReference>
<evidence type="ECO:0000313" key="1">
    <source>
        <dbReference type="EMBL" id="NYH96943.1"/>
    </source>
</evidence>
<reference evidence="1 2" key="1">
    <citation type="submission" date="2020-07" db="EMBL/GenBank/DDBJ databases">
        <title>Genomic Encyclopedia of Type Strains, Phase IV (KMG-IV): sequencing the most valuable type-strain genomes for metagenomic binning, comparative biology and taxonomic classification.</title>
        <authorList>
            <person name="Goeker M."/>
        </authorList>
    </citation>
    <scope>NUCLEOTIDE SEQUENCE [LARGE SCALE GENOMIC DNA]</scope>
    <source>
        <strain evidence="1 2">DSM 29043</strain>
    </source>
</reference>
<accession>A0A7Y9Y1D7</accession>
<comment type="caution">
    <text evidence="1">The sequence shown here is derived from an EMBL/GenBank/DDBJ whole genome shotgun (WGS) entry which is preliminary data.</text>
</comment>
<dbReference type="SFLD" id="SFLDG01129">
    <property type="entry name" value="C1.5:_HAD__Beta-PGM__Phosphata"/>
    <property type="match status" value="1"/>
</dbReference>